<dbReference type="Gene3D" id="3.40.30.10">
    <property type="entry name" value="Glutaredoxin"/>
    <property type="match status" value="1"/>
</dbReference>
<organism evidence="1 2">
    <name type="scientific">Thiohalobacter thiocyanaticus</name>
    <dbReference type="NCBI Taxonomy" id="585455"/>
    <lineage>
        <taxon>Bacteria</taxon>
        <taxon>Pseudomonadati</taxon>
        <taxon>Pseudomonadota</taxon>
        <taxon>Gammaproteobacteria</taxon>
        <taxon>Thiohalobacterales</taxon>
        <taxon>Thiohalobacteraceae</taxon>
        <taxon>Thiohalobacter</taxon>
    </lineage>
</organism>
<sequence>MGQLLTAEPDRARVIVFWSLECSYCQEELQWLAGRDGSEAEVVLVATDPVTSAEAVSTRLRKYGFEPARHWIFAEAFVERLRYDVDPGWGGELPRTYLVAAGEEPIGVSGRLDRERFDAWLQSVTGD</sequence>
<evidence type="ECO:0008006" key="3">
    <source>
        <dbReference type="Google" id="ProtNLM"/>
    </source>
</evidence>
<proteinExistence type="predicted"/>
<evidence type="ECO:0000313" key="2">
    <source>
        <dbReference type="Proteomes" id="UP000218765"/>
    </source>
</evidence>
<name>A0A1Z4VNN6_9GAMM</name>
<dbReference type="KEGG" id="ttc:FOKN1_0844"/>
<dbReference type="AlphaFoldDB" id="A0A1Z4VNN6"/>
<reference evidence="1 2" key="1">
    <citation type="submission" date="2017-05" db="EMBL/GenBank/DDBJ databases">
        <title>Thiocyanate degradation by Thiohalobacter thiocyanaticus FOKN1.</title>
        <authorList>
            <person name="Oshiki M."/>
            <person name="Fukushima T."/>
            <person name="Kawano S."/>
            <person name="Nakagawa J."/>
        </authorList>
    </citation>
    <scope>NUCLEOTIDE SEQUENCE [LARGE SCALE GENOMIC DNA]</scope>
    <source>
        <strain evidence="1 2">FOKN1</strain>
    </source>
</reference>
<protein>
    <recommendedName>
        <fullName evidence="3">Thioredoxin domain-containing protein</fullName>
    </recommendedName>
</protein>
<dbReference type="SUPFAM" id="SSF52833">
    <property type="entry name" value="Thioredoxin-like"/>
    <property type="match status" value="1"/>
</dbReference>
<gene>
    <name evidence="1" type="ORF">FOKN1_0844</name>
</gene>
<dbReference type="Proteomes" id="UP000218765">
    <property type="component" value="Chromosome"/>
</dbReference>
<keyword evidence="2" id="KW-1185">Reference proteome</keyword>
<dbReference type="EMBL" id="AP018052">
    <property type="protein sequence ID" value="BAZ93246.1"/>
    <property type="molecule type" value="Genomic_DNA"/>
</dbReference>
<dbReference type="InterPro" id="IPR036249">
    <property type="entry name" value="Thioredoxin-like_sf"/>
</dbReference>
<accession>A0A1Z4VNN6</accession>
<evidence type="ECO:0000313" key="1">
    <source>
        <dbReference type="EMBL" id="BAZ93246.1"/>
    </source>
</evidence>